<keyword evidence="3" id="KW-1185">Reference proteome</keyword>
<reference evidence="2 3" key="1">
    <citation type="submission" date="2023-03" db="EMBL/GenBank/DDBJ databases">
        <title>WGS of Gossypium arboreum.</title>
        <authorList>
            <person name="Yu D."/>
        </authorList>
    </citation>
    <scope>NUCLEOTIDE SEQUENCE [LARGE SCALE GENOMIC DNA]</scope>
    <source>
        <tissue evidence="2">Leaf</tissue>
    </source>
</reference>
<sequence>MTSLTDLTASTAPYDASRSKATSLPLALRYIHAILAHTLTGRRGSTDVVSTTGAYFLWSMATSHVFDLAYFIALAFRHQKDRHRRDSIFLGLYVTRLARHFSFFDTPEMSSTLILID</sequence>
<gene>
    <name evidence="2" type="ORF">PVK06_021215</name>
</gene>
<keyword evidence="1" id="KW-0472">Membrane</keyword>
<proteinExistence type="predicted"/>
<comment type="caution">
    <text evidence="2">The sequence shown here is derived from an EMBL/GenBank/DDBJ whole genome shotgun (WGS) entry which is preliminary data.</text>
</comment>
<evidence type="ECO:0000313" key="2">
    <source>
        <dbReference type="EMBL" id="KAK5826298.1"/>
    </source>
</evidence>
<evidence type="ECO:0000313" key="3">
    <source>
        <dbReference type="Proteomes" id="UP001358586"/>
    </source>
</evidence>
<keyword evidence="1" id="KW-1133">Transmembrane helix</keyword>
<protein>
    <submittedName>
        <fullName evidence="2">Uncharacterized protein</fullName>
    </submittedName>
</protein>
<evidence type="ECO:0000256" key="1">
    <source>
        <dbReference type="SAM" id="Phobius"/>
    </source>
</evidence>
<name>A0ABR0PPD0_GOSAR</name>
<organism evidence="2 3">
    <name type="scientific">Gossypium arboreum</name>
    <name type="common">Tree cotton</name>
    <name type="synonym">Gossypium nanking</name>
    <dbReference type="NCBI Taxonomy" id="29729"/>
    <lineage>
        <taxon>Eukaryota</taxon>
        <taxon>Viridiplantae</taxon>
        <taxon>Streptophyta</taxon>
        <taxon>Embryophyta</taxon>
        <taxon>Tracheophyta</taxon>
        <taxon>Spermatophyta</taxon>
        <taxon>Magnoliopsida</taxon>
        <taxon>eudicotyledons</taxon>
        <taxon>Gunneridae</taxon>
        <taxon>Pentapetalae</taxon>
        <taxon>rosids</taxon>
        <taxon>malvids</taxon>
        <taxon>Malvales</taxon>
        <taxon>Malvaceae</taxon>
        <taxon>Malvoideae</taxon>
        <taxon>Gossypium</taxon>
    </lineage>
</organism>
<accession>A0ABR0PPD0</accession>
<feature type="transmembrane region" description="Helical" evidence="1">
    <location>
        <begin position="55"/>
        <end position="76"/>
    </location>
</feature>
<dbReference type="EMBL" id="JARKNE010000006">
    <property type="protein sequence ID" value="KAK5826298.1"/>
    <property type="molecule type" value="Genomic_DNA"/>
</dbReference>
<dbReference type="Proteomes" id="UP001358586">
    <property type="component" value="Chromosome 6"/>
</dbReference>
<keyword evidence="1" id="KW-0812">Transmembrane</keyword>